<evidence type="ECO:0000313" key="4">
    <source>
        <dbReference type="Proteomes" id="UP001500657"/>
    </source>
</evidence>
<accession>A0ABP3DUL3</accession>
<keyword evidence="4" id="KW-1185">Reference proteome</keyword>
<dbReference type="NCBIfam" id="TIGR02099">
    <property type="entry name" value="YhdP family protein"/>
    <property type="match status" value="1"/>
</dbReference>
<name>A0ABP3DUL3_9GAMM</name>
<gene>
    <name evidence="3" type="ORF">GCM10009126_02170</name>
</gene>
<feature type="domain" description="YhdP central" evidence="2">
    <location>
        <begin position="16"/>
        <end position="1282"/>
    </location>
</feature>
<organism evidence="3 4">
    <name type="scientific">Rhodanobacter caeni</name>
    <dbReference type="NCBI Taxonomy" id="657654"/>
    <lineage>
        <taxon>Bacteria</taxon>
        <taxon>Pseudomonadati</taxon>
        <taxon>Pseudomonadota</taxon>
        <taxon>Gammaproteobacteria</taxon>
        <taxon>Lysobacterales</taxon>
        <taxon>Rhodanobacteraceae</taxon>
        <taxon>Rhodanobacter</taxon>
    </lineage>
</organism>
<feature type="region of interest" description="Disordered" evidence="1">
    <location>
        <begin position="978"/>
        <end position="1016"/>
    </location>
</feature>
<evidence type="ECO:0000313" key="3">
    <source>
        <dbReference type="EMBL" id="GAA0240105.1"/>
    </source>
</evidence>
<dbReference type="PANTHER" id="PTHR38690:SF1">
    <property type="entry name" value="PROTEASE"/>
    <property type="match status" value="1"/>
</dbReference>
<reference evidence="4" key="1">
    <citation type="journal article" date="2019" name="Int. J. Syst. Evol. Microbiol.">
        <title>The Global Catalogue of Microorganisms (GCM) 10K type strain sequencing project: providing services to taxonomists for standard genome sequencing and annotation.</title>
        <authorList>
            <consortium name="The Broad Institute Genomics Platform"/>
            <consortium name="The Broad Institute Genome Sequencing Center for Infectious Disease"/>
            <person name="Wu L."/>
            <person name="Ma J."/>
        </authorList>
    </citation>
    <scope>NUCLEOTIDE SEQUENCE [LARGE SCALE GENOMIC DNA]</scope>
    <source>
        <strain evidence="4">JCM 16242</strain>
    </source>
</reference>
<dbReference type="Pfam" id="PF13116">
    <property type="entry name" value="YhdP"/>
    <property type="match status" value="1"/>
</dbReference>
<dbReference type="EMBL" id="BAAAFO010000001">
    <property type="protein sequence ID" value="GAA0240105.1"/>
    <property type="molecule type" value="Genomic_DNA"/>
</dbReference>
<evidence type="ECO:0000256" key="1">
    <source>
        <dbReference type="SAM" id="MobiDB-lite"/>
    </source>
</evidence>
<dbReference type="PANTHER" id="PTHR38690">
    <property type="entry name" value="PROTEASE-RELATED"/>
    <property type="match status" value="1"/>
</dbReference>
<proteinExistence type="predicted"/>
<dbReference type="Proteomes" id="UP001500657">
    <property type="component" value="Unassembled WGS sequence"/>
</dbReference>
<evidence type="ECO:0000259" key="2">
    <source>
        <dbReference type="Pfam" id="PF13116"/>
    </source>
</evidence>
<dbReference type="InterPro" id="IPR011836">
    <property type="entry name" value="YhdP"/>
</dbReference>
<protein>
    <submittedName>
        <fullName evidence="3">YhdP family protein</fullName>
    </submittedName>
</protein>
<dbReference type="InterPro" id="IPR025263">
    <property type="entry name" value="YhdP_central"/>
</dbReference>
<sequence length="1328" mass="138722">MRVNMAWRRRWQPAARGLGWAAGILLIALAIMVALAQLLLPLVADHPAWVAAQLSQRLQRPVSIAAMEGHRTRSGPSLVLHDVTIDVPAGESGSPLHIPAATLKLDFGGWLWPSRHLFNLHVSGLQLDLLHGRDGRWHLDGIGSGTTAQRQPVSLRGVSLDLWLNDVRVEVTDEALDRHYTLTARQLRLSRRGGYLQVGGVLRRTGAAGSLSVAGRFRDDGSAGRLWLGADQVDIPAVLQGVDLDGYTAHRGHGRLGLWVDWRGGHIVGATARVDLNDVRITAPGHGSANVPVLHGVAGLRQSTDGYELRWAGDQGGALLLALHQPAEGPRRLAVAARDLQLAPLLPWLALKSGLPDGVAQWLGDGRPHGELSRLALHWSEAAGLQSIELAFKDVGIDAAGALPGVSGLHGTLRGDREALSLELPVQATTLTFPHLFRQPLALSTFGGTLAFWPDGGEWHIGADALDVEGEGFAGQVRGQVRLPAQGGKPFVDLYAAVDHADVTATRLFLPPSTAPHGTVEWLDTALAAGTLDSAQVLLHGNLADWPFRHNEGRFEAHANISGLTLDYGHGEWPQAEGVNVVASFVNNGLLAEASSGQSLGVKVDKAVAVIPDYGQGLLDLNVSGHGAARDLLTFARQSPVARHQADVLAKMKLGGSGAFDFHLVLPLHDTASLSLDGNARLSAADLDAPEWNLTLGKLAGPLRFDAHGLQAGPLSGTFHGQPSTLGLAVGAATGDPSTMLSASMRGRYSMAELVSDYPSLDWLGKLSAGRSDFTVGFSIADTEGAAPAAQTLRVDSDLGGIALDLPAPLGKPADGSLPLQVAMTLPVDGGDVQVSLGQVMRGHLRLPQDVPNPGNPDARKPLAGALAFGSDMPTSLPSSDLRILGHADALDVTGWVQRAAAGAGGDGPGLESVDVSTGHAQWFGQPLGAMQIRAKVQPDALSVDVAGAAMAGNFSIPRQELAKRGITARLQHLYWPKDTSEPQKSPAAPAAPTAAAAPPAEPVPAVAKEDNPADTGIAPASVPPLHLWVSDLRLGAARLGEARLESWPTDQGMHIDQLRALSSRVQITGSGDWNGTASDSRTHMRIEFAAENLGSMLTALGYTGLFEGGKTHDELDASWPGSPSALALANMQGTLKVNVSDGRIPEVPPGMGRLFGLVSMAELPRRLTLDFGDVFGKGLAFDAITGDFTLADGNATTDNLVIQGPAARISISGRTGLRNRDYDQQVTVVPHVGNSLPIVGAVVAGPIGAAAGIAMQGLLGKGLNRAAGARYHVGGSWDKPVMTLIEKHDVPAPAATAPVLTPPYRDAGAPAAAGTAVLPAPASSAAH</sequence>
<feature type="compositionally biased region" description="Low complexity" evidence="1">
    <location>
        <begin position="987"/>
        <end position="1007"/>
    </location>
</feature>
<comment type="caution">
    <text evidence="3">The sequence shown here is derived from an EMBL/GenBank/DDBJ whole genome shotgun (WGS) entry which is preliminary data.</text>
</comment>